<reference evidence="7" key="1">
    <citation type="submission" date="2021-04" db="EMBL/GenBank/DDBJ databases">
        <title>Draft genome assembly of strain Phenylobacterium sp. 20VBR1 using MiniION and Illumina platforms.</title>
        <authorList>
            <person name="Thomas F.A."/>
            <person name="Krishnan K.P."/>
            <person name="Sinha R.K."/>
        </authorList>
    </citation>
    <scope>NUCLEOTIDE SEQUENCE</scope>
    <source>
        <strain evidence="7">20VBR1</strain>
    </source>
</reference>
<dbReference type="PANTHER" id="PTHR37423">
    <property type="entry name" value="SOLUBLE LYTIC MUREIN TRANSGLYCOSYLASE-RELATED"/>
    <property type="match status" value="1"/>
</dbReference>
<feature type="signal peptide" evidence="5">
    <location>
        <begin position="1"/>
        <end position="25"/>
    </location>
</feature>
<dbReference type="RefSeq" id="WP_215339859.1">
    <property type="nucleotide sequence ID" value="NZ_JAGSGD010000001.1"/>
</dbReference>
<organism evidence="7 8">
    <name type="scientific">Phenylobacterium glaciei</name>
    <dbReference type="NCBI Taxonomy" id="2803784"/>
    <lineage>
        <taxon>Bacteria</taxon>
        <taxon>Pseudomonadati</taxon>
        <taxon>Pseudomonadota</taxon>
        <taxon>Alphaproteobacteria</taxon>
        <taxon>Caulobacterales</taxon>
        <taxon>Caulobacteraceae</taxon>
        <taxon>Phenylobacterium</taxon>
    </lineage>
</organism>
<dbReference type="InterPro" id="IPR000189">
    <property type="entry name" value="Transglyc_AS"/>
</dbReference>
<feature type="domain" description="Transglycosylase SLT" evidence="6">
    <location>
        <begin position="371"/>
        <end position="473"/>
    </location>
</feature>
<dbReference type="GO" id="GO:0008933">
    <property type="term" value="F:peptidoglycan lytic transglycosylase activity"/>
    <property type="evidence" value="ECO:0007669"/>
    <property type="project" value="InterPro"/>
</dbReference>
<evidence type="ECO:0000259" key="6">
    <source>
        <dbReference type="Pfam" id="PF01464"/>
    </source>
</evidence>
<protein>
    <submittedName>
        <fullName evidence="7">Lytic transglycosylase domain-containing protein</fullName>
    </submittedName>
</protein>
<dbReference type="PROSITE" id="PS00922">
    <property type="entry name" value="TRANSGLYCOSYLASE"/>
    <property type="match status" value="1"/>
</dbReference>
<evidence type="ECO:0000313" key="8">
    <source>
        <dbReference type="Proteomes" id="UP000622580"/>
    </source>
</evidence>
<evidence type="ECO:0000256" key="1">
    <source>
        <dbReference type="ARBA" id="ARBA00007734"/>
    </source>
</evidence>
<dbReference type="EMBL" id="JAGSGD010000001">
    <property type="protein sequence ID" value="MBR7619509.1"/>
    <property type="molecule type" value="Genomic_DNA"/>
</dbReference>
<feature type="region of interest" description="Disordered" evidence="4">
    <location>
        <begin position="348"/>
        <end position="367"/>
    </location>
</feature>
<dbReference type="InterPro" id="IPR023346">
    <property type="entry name" value="Lysozyme-like_dom_sf"/>
</dbReference>
<dbReference type="Proteomes" id="UP000622580">
    <property type="component" value="Unassembled WGS sequence"/>
</dbReference>
<proteinExistence type="inferred from homology"/>
<comment type="caution">
    <text evidence="7">The sequence shown here is derived from an EMBL/GenBank/DDBJ whole genome shotgun (WGS) entry which is preliminary data.</text>
</comment>
<feature type="chain" id="PRO_5037773211" evidence="5">
    <location>
        <begin position="26"/>
        <end position="567"/>
    </location>
</feature>
<sequence length="567" mass="61254">MTQTKRVRIAALALICATIAGKALAGSPQVLTPADAQSYARAFESVDRGDFIDATMQTLEISDPSLSGYITYRGLMHPTAHKSNFDELSGWLSRYADLPVAERIYTLASKRKTPDLAAPTVPGLIGTDWSKIELVAPGSGGPFDADNARLAREAFYSGDSKRALDLARAVGERWIAGMAAYRLRRYDQAEAELSKLAQDTEEDIWVRAGGAYWAARAAEAGGNPDRAATYLRQAAGSPQTFYGMIAERQVALRGLGPALPLSEAQAYQPRARNVIKASYGGPTADVTRMMRDDVRAHRAAALAQIGRVPEAAQELRAGLALAATAQDRDHWMKLAAVINEGLAQDMAAAGPARRRGEPDYPTPNLNPREGFKVSKALVYAIVRQESRFNPGVVSPAGAVGLMQLMPDAAAHATGNARLRDDMSPLFDPGFNLKVGQDYLGWLMGEGVGYDILRTVAAYNGGPGTLQKTAQMLGDDDESLMVIECMPALETRNYVERVMAAYWTYQKKFGQESRTLDALATGEKYIDARWDAPQPAPTLIKADASDDEDAAAKVPAKTDKKAKRGKRG</sequence>
<dbReference type="SUPFAM" id="SSF48435">
    <property type="entry name" value="Bacterial muramidases"/>
    <property type="match status" value="1"/>
</dbReference>
<dbReference type="Pfam" id="PF01464">
    <property type="entry name" value="SLT"/>
    <property type="match status" value="1"/>
</dbReference>
<evidence type="ECO:0000313" key="7">
    <source>
        <dbReference type="EMBL" id="MBR7619509.1"/>
    </source>
</evidence>
<feature type="region of interest" description="Disordered" evidence="4">
    <location>
        <begin position="535"/>
        <end position="567"/>
    </location>
</feature>
<accession>A0A941D168</accession>
<dbReference type="SUPFAM" id="SSF53955">
    <property type="entry name" value="Lysozyme-like"/>
    <property type="match status" value="1"/>
</dbReference>
<dbReference type="InterPro" id="IPR008939">
    <property type="entry name" value="Lytic_TGlycosylase_superhlx_U"/>
</dbReference>
<comment type="similarity">
    <text evidence="2">Belongs to the virb1 family.</text>
</comment>
<keyword evidence="8" id="KW-1185">Reference proteome</keyword>
<dbReference type="GO" id="GO:0042597">
    <property type="term" value="C:periplasmic space"/>
    <property type="evidence" value="ECO:0007669"/>
    <property type="project" value="InterPro"/>
</dbReference>
<dbReference type="GO" id="GO:0016020">
    <property type="term" value="C:membrane"/>
    <property type="evidence" value="ECO:0007669"/>
    <property type="project" value="InterPro"/>
</dbReference>
<dbReference type="Gene3D" id="1.10.530.10">
    <property type="match status" value="1"/>
</dbReference>
<evidence type="ECO:0000256" key="4">
    <source>
        <dbReference type="SAM" id="MobiDB-lite"/>
    </source>
</evidence>
<name>A0A941D168_9CAUL</name>
<evidence type="ECO:0000256" key="5">
    <source>
        <dbReference type="SAM" id="SignalP"/>
    </source>
</evidence>
<dbReference type="GO" id="GO:0000270">
    <property type="term" value="P:peptidoglycan metabolic process"/>
    <property type="evidence" value="ECO:0007669"/>
    <property type="project" value="InterPro"/>
</dbReference>
<dbReference type="AlphaFoldDB" id="A0A941D168"/>
<evidence type="ECO:0000256" key="3">
    <source>
        <dbReference type="ARBA" id="ARBA00022729"/>
    </source>
</evidence>
<dbReference type="InterPro" id="IPR008258">
    <property type="entry name" value="Transglycosylase_SLT_dom_1"/>
</dbReference>
<keyword evidence="3 5" id="KW-0732">Signal</keyword>
<comment type="similarity">
    <text evidence="1">Belongs to the transglycosylase Slt family.</text>
</comment>
<gene>
    <name evidence="7" type="ORF">JKL49_08935</name>
</gene>
<evidence type="ECO:0000256" key="2">
    <source>
        <dbReference type="ARBA" id="ARBA00009387"/>
    </source>
</evidence>
<dbReference type="Gene3D" id="1.25.20.10">
    <property type="entry name" value="Bacterial muramidases"/>
    <property type="match status" value="1"/>
</dbReference>
<dbReference type="PANTHER" id="PTHR37423:SF2">
    <property type="entry name" value="MEMBRANE-BOUND LYTIC MUREIN TRANSGLYCOSYLASE C"/>
    <property type="match status" value="1"/>
</dbReference>
<dbReference type="GO" id="GO:0004553">
    <property type="term" value="F:hydrolase activity, hydrolyzing O-glycosyl compounds"/>
    <property type="evidence" value="ECO:0007669"/>
    <property type="project" value="InterPro"/>
</dbReference>
<dbReference type="CDD" id="cd13401">
    <property type="entry name" value="Slt70-like"/>
    <property type="match status" value="1"/>
</dbReference>